<accession>A0A9P8GR67</accession>
<dbReference type="EMBL" id="JAHFYH010000001">
    <property type="protein sequence ID" value="KAH0238001.1"/>
    <property type="molecule type" value="Genomic_DNA"/>
</dbReference>
<feature type="non-terminal residue" evidence="1">
    <location>
        <position position="149"/>
    </location>
</feature>
<comment type="caution">
    <text evidence="1">The sequence shown here is derived from an EMBL/GenBank/DDBJ whole genome shotgun (WGS) entry which is preliminary data.</text>
</comment>
<proteinExistence type="predicted"/>
<sequence>MFLSSYGRTYASAESLDRTMELPAWPQGDFSSTARAQTHECFNVVYAIPPTGMPTTTVTSAHEFLVSAVIHGIAGSLLSHQTPCRSACTSPQFTYPNAERCVTRMVADIAINTVVGGETCQTFPHVWLVVSLSYLFLALRTSPRSDYGA</sequence>
<evidence type="ECO:0000313" key="2">
    <source>
        <dbReference type="Proteomes" id="UP000767238"/>
    </source>
</evidence>
<reference evidence="1" key="1">
    <citation type="journal article" date="2021" name="J Fungi (Basel)">
        <title>Virulence traits and population genomics of the black yeast Aureobasidium melanogenum.</title>
        <authorList>
            <person name="Cernosa A."/>
            <person name="Sun X."/>
            <person name="Gostincar C."/>
            <person name="Fang C."/>
            <person name="Gunde-Cimerman N."/>
            <person name="Song Z."/>
        </authorList>
    </citation>
    <scope>NUCLEOTIDE SEQUENCE</scope>
    <source>
        <strain evidence="1">EXF-8016</strain>
    </source>
</reference>
<gene>
    <name evidence="1" type="ORF">KCV03_g227</name>
</gene>
<name>A0A9P8GR67_AURME</name>
<reference evidence="1" key="2">
    <citation type="submission" date="2021-08" db="EMBL/GenBank/DDBJ databases">
        <authorList>
            <person name="Gostincar C."/>
            <person name="Sun X."/>
            <person name="Song Z."/>
            <person name="Gunde-Cimerman N."/>
        </authorList>
    </citation>
    <scope>NUCLEOTIDE SEQUENCE</scope>
    <source>
        <strain evidence="1">EXF-8016</strain>
    </source>
</reference>
<dbReference type="Proteomes" id="UP000767238">
    <property type="component" value="Unassembled WGS sequence"/>
</dbReference>
<evidence type="ECO:0000313" key="1">
    <source>
        <dbReference type="EMBL" id="KAH0238001.1"/>
    </source>
</evidence>
<organism evidence="1 2">
    <name type="scientific">Aureobasidium melanogenum</name>
    <name type="common">Aureobasidium pullulans var. melanogenum</name>
    <dbReference type="NCBI Taxonomy" id="46634"/>
    <lineage>
        <taxon>Eukaryota</taxon>
        <taxon>Fungi</taxon>
        <taxon>Dikarya</taxon>
        <taxon>Ascomycota</taxon>
        <taxon>Pezizomycotina</taxon>
        <taxon>Dothideomycetes</taxon>
        <taxon>Dothideomycetidae</taxon>
        <taxon>Dothideales</taxon>
        <taxon>Saccotheciaceae</taxon>
        <taxon>Aureobasidium</taxon>
    </lineage>
</organism>
<protein>
    <submittedName>
        <fullName evidence="1">Uncharacterized protein</fullName>
    </submittedName>
</protein>
<dbReference type="AlphaFoldDB" id="A0A9P8GR67"/>